<dbReference type="AlphaFoldDB" id="A0AAV1ZUY3"/>
<evidence type="ECO:0000313" key="1">
    <source>
        <dbReference type="EMBL" id="CAL1275537.1"/>
    </source>
</evidence>
<evidence type="ECO:0000313" key="2">
    <source>
        <dbReference type="Proteomes" id="UP001497382"/>
    </source>
</evidence>
<comment type="caution">
    <text evidence="1">The sequence shown here is derived from an EMBL/GenBank/DDBJ whole genome shotgun (WGS) entry which is preliminary data.</text>
</comment>
<name>A0AAV1ZUY3_9ARAC</name>
<dbReference type="Proteomes" id="UP001497382">
    <property type="component" value="Unassembled WGS sequence"/>
</dbReference>
<keyword evidence="2" id="KW-1185">Reference proteome</keyword>
<proteinExistence type="predicted"/>
<sequence>MLSLYCECSYDKACCPFIYKANDSPCSPGSVENGTQLICLHVCIHSTKTRQTNSFSVHYDGLGKLIVS</sequence>
<protein>
    <submittedName>
        <fullName evidence="1">Uncharacterized protein</fullName>
    </submittedName>
</protein>
<gene>
    <name evidence="1" type="ORF">LARSCL_LOCUS8126</name>
</gene>
<accession>A0AAV1ZUY3</accession>
<organism evidence="1 2">
    <name type="scientific">Larinioides sclopetarius</name>
    <dbReference type="NCBI Taxonomy" id="280406"/>
    <lineage>
        <taxon>Eukaryota</taxon>
        <taxon>Metazoa</taxon>
        <taxon>Ecdysozoa</taxon>
        <taxon>Arthropoda</taxon>
        <taxon>Chelicerata</taxon>
        <taxon>Arachnida</taxon>
        <taxon>Araneae</taxon>
        <taxon>Araneomorphae</taxon>
        <taxon>Entelegynae</taxon>
        <taxon>Araneoidea</taxon>
        <taxon>Araneidae</taxon>
        <taxon>Larinioides</taxon>
    </lineage>
</organism>
<dbReference type="EMBL" id="CAXIEN010000085">
    <property type="protein sequence ID" value="CAL1275537.1"/>
    <property type="molecule type" value="Genomic_DNA"/>
</dbReference>
<reference evidence="1 2" key="1">
    <citation type="submission" date="2024-04" db="EMBL/GenBank/DDBJ databases">
        <authorList>
            <person name="Rising A."/>
            <person name="Reimegard J."/>
            <person name="Sonavane S."/>
            <person name="Akerstrom W."/>
            <person name="Nylinder S."/>
            <person name="Hedman E."/>
            <person name="Kallberg Y."/>
        </authorList>
    </citation>
    <scope>NUCLEOTIDE SEQUENCE [LARGE SCALE GENOMIC DNA]</scope>
</reference>